<comment type="caution">
    <text evidence="2">The sequence shown here is derived from an EMBL/GenBank/DDBJ whole genome shotgun (WGS) entry which is preliminary data.</text>
</comment>
<dbReference type="RefSeq" id="XP_062677314.1">
    <property type="nucleotide sequence ID" value="XM_062823216.1"/>
</dbReference>
<keyword evidence="3" id="KW-1185">Reference proteome</keyword>
<protein>
    <recommendedName>
        <fullName evidence="4">Secreted protein</fullName>
    </recommendedName>
</protein>
<feature type="signal peptide" evidence="1">
    <location>
        <begin position="1"/>
        <end position="16"/>
    </location>
</feature>
<dbReference type="Proteomes" id="UP001278500">
    <property type="component" value="Unassembled WGS sequence"/>
</dbReference>
<reference evidence="2" key="2">
    <citation type="submission" date="2023-06" db="EMBL/GenBank/DDBJ databases">
        <authorList>
            <consortium name="Lawrence Berkeley National Laboratory"/>
            <person name="Haridas S."/>
            <person name="Hensen N."/>
            <person name="Bonometti L."/>
            <person name="Westerberg I."/>
            <person name="Brannstrom I.O."/>
            <person name="Guillou S."/>
            <person name="Cros-Aarteil S."/>
            <person name="Calhoun S."/>
            <person name="Kuo A."/>
            <person name="Mondo S."/>
            <person name="Pangilinan J."/>
            <person name="Riley R."/>
            <person name="Labutti K."/>
            <person name="Andreopoulos B."/>
            <person name="Lipzen A."/>
            <person name="Chen C."/>
            <person name="Yanf M."/>
            <person name="Daum C."/>
            <person name="Ng V."/>
            <person name="Clum A."/>
            <person name="Steindorff A."/>
            <person name="Ohm R."/>
            <person name="Martin F."/>
            <person name="Silar P."/>
            <person name="Natvig D."/>
            <person name="Lalanne C."/>
            <person name="Gautier V."/>
            <person name="Ament-Velasquez S.L."/>
            <person name="Kruys A."/>
            <person name="Hutchinson M.I."/>
            <person name="Powell A.J."/>
            <person name="Barry K."/>
            <person name="Miller A.N."/>
            <person name="Grigoriev I.V."/>
            <person name="Debuchy R."/>
            <person name="Gladieux P."/>
            <person name="Thoren M.H."/>
            <person name="Johannesson H."/>
        </authorList>
    </citation>
    <scope>NUCLEOTIDE SEQUENCE</scope>
    <source>
        <strain evidence="2">CBS 560.94</strain>
    </source>
</reference>
<name>A0AAE0MN75_9PEZI</name>
<dbReference type="GeneID" id="87860370"/>
<feature type="chain" id="PRO_5041919270" description="Secreted protein" evidence="1">
    <location>
        <begin position="17"/>
        <end position="130"/>
    </location>
</feature>
<organism evidence="2 3">
    <name type="scientific">Neurospora tetraspora</name>
    <dbReference type="NCBI Taxonomy" id="94610"/>
    <lineage>
        <taxon>Eukaryota</taxon>
        <taxon>Fungi</taxon>
        <taxon>Dikarya</taxon>
        <taxon>Ascomycota</taxon>
        <taxon>Pezizomycotina</taxon>
        <taxon>Sordariomycetes</taxon>
        <taxon>Sordariomycetidae</taxon>
        <taxon>Sordariales</taxon>
        <taxon>Sordariaceae</taxon>
        <taxon>Neurospora</taxon>
    </lineage>
</organism>
<evidence type="ECO:0000256" key="1">
    <source>
        <dbReference type="SAM" id="SignalP"/>
    </source>
</evidence>
<evidence type="ECO:0000313" key="3">
    <source>
        <dbReference type="Proteomes" id="UP001278500"/>
    </source>
</evidence>
<evidence type="ECO:0000313" key="2">
    <source>
        <dbReference type="EMBL" id="KAK3337863.1"/>
    </source>
</evidence>
<proteinExistence type="predicted"/>
<keyword evidence="1" id="KW-0732">Signal</keyword>
<dbReference type="AlphaFoldDB" id="A0AAE0MN75"/>
<accession>A0AAE0MN75</accession>
<reference evidence="2" key="1">
    <citation type="journal article" date="2023" name="Mol. Phylogenet. Evol.">
        <title>Genome-scale phylogeny and comparative genomics of the fungal order Sordariales.</title>
        <authorList>
            <person name="Hensen N."/>
            <person name="Bonometti L."/>
            <person name="Westerberg I."/>
            <person name="Brannstrom I.O."/>
            <person name="Guillou S."/>
            <person name="Cros-Aarteil S."/>
            <person name="Calhoun S."/>
            <person name="Haridas S."/>
            <person name="Kuo A."/>
            <person name="Mondo S."/>
            <person name="Pangilinan J."/>
            <person name="Riley R."/>
            <person name="LaButti K."/>
            <person name="Andreopoulos B."/>
            <person name="Lipzen A."/>
            <person name="Chen C."/>
            <person name="Yan M."/>
            <person name="Daum C."/>
            <person name="Ng V."/>
            <person name="Clum A."/>
            <person name="Steindorff A."/>
            <person name="Ohm R.A."/>
            <person name="Martin F."/>
            <person name="Silar P."/>
            <person name="Natvig D.O."/>
            <person name="Lalanne C."/>
            <person name="Gautier V."/>
            <person name="Ament-Velasquez S.L."/>
            <person name="Kruys A."/>
            <person name="Hutchinson M.I."/>
            <person name="Powell A.J."/>
            <person name="Barry K."/>
            <person name="Miller A.N."/>
            <person name="Grigoriev I.V."/>
            <person name="Debuchy R."/>
            <person name="Gladieux P."/>
            <person name="Hiltunen Thoren M."/>
            <person name="Johannesson H."/>
        </authorList>
    </citation>
    <scope>NUCLEOTIDE SEQUENCE</scope>
    <source>
        <strain evidence="2">CBS 560.94</strain>
    </source>
</reference>
<gene>
    <name evidence="2" type="ORF">B0H65DRAFT_306236</name>
</gene>
<evidence type="ECO:0008006" key="4">
    <source>
        <dbReference type="Google" id="ProtNLM"/>
    </source>
</evidence>
<sequence length="130" mass="14276">MGLGRTFLVCIKIAIAASHLIRSGFHHAESRRSFRPVTVTGCRVSRSSVTSEVITIHKNGNHPRGRDVTGIGSITAIRSSTRVGHNIILQTINIYISSTNICKFMNCDECTDTTLNGNDDGDEVMNENRM</sequence>
<dbReference type="EMBL" id="JAUEPP010000008">
    <property type="protein sequence ID" value="KAK3337863.1"/>
    <property type="molecule type" value="Genomic_DNA"/>
</dbReference>